<feature type="domain" description="RRM" evidence="5">
    <location>
        <begin position="191"/>
        <end position="270"/>
    </location>
</feature>
<evidence type="ECO:0000256" key="4">
    <source>
        <dbReference type="SAM" id="MobiDB-lite"/>
    </source>
</evidence>
<organism evidence="6 7">
    <name type="scientific">Pneumocystis carinii (strain B80)</name>
    <name type="common">Rat pneumocystis pneumonia agent</name>
    <name type="synonym">Pneumocystis carinii f. sp. carinii</name>
    <dbReference type="NCBI Taxonomy" id="1408658"/>
    <lineage>
        <taxon>Eukaryota</taxon>
        <taxon>Fungi</taxon>
        <taxon>Dikarya</taxon>
        <taxon>Ascomycota</taxon>
        <taxon>Taphrinomycotina</taxon>
        <taxon>Pneumocystomycetes</taxon>
        <taxon>Pneumocystaceae</taxon>
        <taxon>Pneumocystis</taxon>
    </lineage>
</organism>
<dbReference type="OrthoDB" id="410044at2759"/>
<keyword evidence="1" id="KW-0677">Repeat</keyword>
<dbReference type="InterPro" id="IPR034352">
    <property type="entry name" value="Rim4_RRM1"/>
</dbReference>
<dbReference type="CDD" id="cd00590">
    <property type="entry name" value="RRM_SF"/>
    <property type="match status" value="1"/>
</dbReference>
<sequence>MDRMKPGTSPLLEPGSCTASSNSLPPSPKLLDTFLADVPNTPITPFTNRDSGNNTDNTSPLNFYSRDDKDVCVIPSEDVSSPLVFTQKDQELSNNDKYVPKMSAVYFEKVNPEYSDGDANFSIPDISSLSCKELNEEGIKKVLPYEGSVLVKPGENKTSSPLIKDRMFSHETIYPAKKVGELTENRGRPAACLFVASLSSSRTDEQLCASVTNHFRKWGNLLNVKVLKDWMQRPYSFVQFENFEDAKRALREAHNTIIDGRHIRVEKARVNRTLYISRIGQSLEEQDVKNLLEPYGEIEDIVIPSSSNQMLRNDMGKCCFARFAFRDDAIQAFSNLRRNGNWIVEWAQNLDQNASQIPMIPIDKTSIFVGQLNPSLVTRESLLNRFKKYGEIVDCSLVNKPNSNRTAFAFLQFESATSASAAVENENNSNFLDRVIRVQFRELYDKTDLSTYDSRPLLPSISPQSQFTCKFPLSNPFIPRLRSRSNDSLSLTNRGSIYGQDNSGIHGYYPEVTNQAFSMRSHEAFMAAYRAALAATTSLNQPSAINTQNGYSGNIQVPYPGTPVGLTNHINSNSSTSGYANQHAMMNIHQNPNIIPSPFYYFTGGMSVPPQNITSNSLNQDNLSPQQQHVKGNNVSPPFLSHWGAFVPTFIHGPGTSMQASISLPGHSFSHQDSMNRFYHFTEGISNGSIHPTWDPSFGYYRFDNQCSPEMLAFPVQMPTLQDSLNSSFPVYGEVSGHNTDQNVHPPCSHNQATVNGGITT</sequence>
<dbReference type="CDD" id="cd12454">
    <property type="entry name" value="RRM2_RIM4_like"/>
    <property type="match status" value="1"/>
</dbReference>
<feature type="region of interest" description="Disordered" evidence="4">
    <location>
        <begin position="1"/>
        <end position="62"/>
    </location>
</feature>
<dbReference type="SUPFAM" id="SSF54928">
    <property type="entry name" value="RNA-binding domain, RBD"/>
    <property type="match status" value="2"/>
</dbReference>
<dbReference type="AlphaFoldDB" id="A0A0W4ZBB2"/>
<name>A0A0W4ZBB2_PNEC8</name>
<dbReference type="Proteomes" id="UP000054454">
    <property type="component" value="Unassembled WGS sequence"/>
</dbReference>
<dbReference type="Gene3D" id="3.30.70.330">
    <property type="match status" value="3"/>
</dbReference>
<reference evidence="7" key="1">
    <citation type="journal article" date="2016" name="Nat. Commun.">
        <title>Genome analysis of three Pneumocystis species reveals adaptation mechanisms to life exclusively in mammalian hosts.</title>
        <authorList>
            <person name="Ma L."/>
            <person name="Chen Z."/>
            <person name="Huang D.W."/>
            <person name="Kutty G."/>
            <person name="Ishihara M."/>
            <person name="Wang H."/>
            <person name="Abouelleil A."/>
            <person name="Bishop L."/>
            <person name="Davey E."/>
            <person name="Deng R."/>
            <person name="Deng X."/>
            <person name="Fan L."/>
            <person name="Fantoni G."/>
            <person name="Fitzgerald M."/>
            <person name="Gogineni E."/>
            <person name="Goldberg J.M."/>
            <person name="Handley G."/>
            <person name="Hu X."/>
            <person name="Huber C."/>
            <person name="Jiao X."/>
            <person name="Jones K."/>
            <person name="Levin J.Z."/>
            <person name="Liu Y."/>
            <person name="Macdonald P."/>
            <person name="Melnikov A."/>
            <person name="Raley C."/>
            <person name="Sassi M."/>
            <person name="Sherman B.T."/>
            <person name="Song X."/>
            <person name="Sykes S."/>
            <person name="Tran B."/>
            <person name="Walsh L."/>
            <person name="Xia Y."/>
            <person name="Yang J."/>
            <person name="Young S."/>
            <person name="Zeng Q."/>
            <person name="Zheng X."/>
            <person name="Stephens R."/>
            <person name="Nusbaum C."/>
            <person name="Birren B.W."/>
            <person name="Azadi P."/>
            <person name="Lempicki R.A."/>
            <person name="Cuomo C.A."/>
            <person name="Kovacs J.A."/>
        </authorList>
    </citation>
    <scope>NUCLEOTIDE SEQUENCE [LARGE SCALE GENOMIC DNA]</scope>
    <source>
        <strain evidence="7">B80</strain>
    </source>
</reference>
<dbReference type="VEuPathDB" id="FungiDB:T552_03344"/>
<feature type="domain" description="RRM" evidence="5">
    <location>
        <begin position="365"/>
        <end position="443"/>
    </location>
</feature>
<dbReference type="PANTHER" id="PTHR24012">
    <property type="entry name" value="RNA BINDING PROTEIN"/>
    <property type="match status" value="1"/>
</dbReference>
<dbReference type="EMBL" id="LFVZ01000016">
    <property type="protein sequence ID" value="KTW25732.1"/>
    <property type="molecule type" value="Genomic_DNA"/>
</dbReference>
<dbReference type="CDD" id="cd12453">
    <property type="entry name" value="RRM1_RIM4_like"/>
    <property type="match status" value="1"/>
</dbReference>
<comment type="caution">
    <text evidence="6">The sequence shown here is derived from an EMBL/GenBank/DDBJ whole genome shotgun (WGS) entry which is preliminary data.</text>
</comment>
<evidence type="ECO:0000256" key="3">
    <source>
        <dbReference type="PROSITE-ProRule" id="PRU00176"/>
    </source>
</evidence>
<accession>A0A0W4ZBB2</accession>
<feature type="region of interest" description="Disordered" evidence="4">
    <location>
        <begin position="740"/>
        <end position="761"/>
    </location>
</feature>
<dbReference type="PROSITE" id="PS50102">
    <property type="entry name" value="RRM"/>
    <property type="match status" value="3"/>
</dbReference>
<dbReference type="RefSeq" id="XP_018224341.1">
    <property type="nucleotide sequence ID" value="XM_018371852.1"/>
</dbReference>
<evidence type="ECO:0000256" key="1">
    <source>
        <dbReference type="ARBA" id="ARBA00022737"/>
    </source>
</evidence>
<dbReference type="InterPro" id="IPR035979">
    <property type="entry name" value="RBD_domain_sf"/>
</dbReference>
<dbReference type="InterPro" id="IPR003954">
    <property type="entry name" value="RRM_euk-type"/>
</dbReference>
<dbReference type="Pfam" id="PF00076">
    <property type="entry name" value="RRM_1"/>
    <property type="match status" value="3"/>
</dbReference>
<dbReference type="GO" id="GO:0003723">
    <property type="term" value="F:RNA binding"/>
    <property type="evidence" value="ECO:0007669"/>
    <property type="project" value="UniProtKB-UniRule"/>
</dbReference>
<evidence type="ECO:0000259" key="5">
    <source>
        <dbReference type="PROSITE" id="PS50102"/>
    </source>
</evidence>
<dbReference type="InterPro" id="IPR000504">
    <property type="entry name" value="RRM_dom"/>
</dbReference>
<proteinExistence type="predicted"/>
<dbReference type="SMART" id="SM00361">
    <property type="entry name" value="RRM_1"/>
    <property type="match status" value="2"/>
</dbReference>
<keyword evidence="7" id="KW-1185">Reference proteome</keyword>
<dbReference type="GeneID" id="28938055"/>
<evidence type="ECO:0000256" key="2">
    <source>
        <dbReference type="ARBA" id="ARBA00022884"/>
    </source>
</evidence>
<evidence type="ECO:0000313" key="6">
    <source>
        <dbReference type="EMBL" id="KTW25732.1"/>
    </source>
</evidence>
<dbReference type="InterPro" id="IPR012677">
    <property type="entry name" value="Nucleotide-bd_a/b_plait_sf"/>
</dbReference>
<feature type="domain" description="RRM" evidence="5">
    <location>
        <begin position="272"/>
        <end position="357"/>
    </location>
</feature>
<keyword evidence="2 3" id="KW-0694">RNA-binding</keyword>
<evidence type="ECO:0000313" key="7">
    <source>
        <dbReference type="Proteomes" id="UP000054454"/>
    </source>
</evidence>
<protein>
    <recommendedName>
        <fullName evidence="5">RRM domain-containing protein</fullName>
    </recommendedName>
</protein>
<dbReference type="SMART" id="SM00360">
    <property type="entry name" value="RRM"/>
    <property type="match status" value="3"/>
</dbReference>
<feature type="compositionally biased region" description="Polar residues" evidence="4">
    <location>
        <begin position="41"/>
        <end position="62"/>
    </location>
</feature>
<gene>
    <name evidence="6" type="ORF">T552_03344</name>
</gene>